<name>A0A5B9NFQ5_9CAUD</name>
<gene>
    <name evidence="1" type="ORF">KAALPHA_10</name>
</gene>
<dbReference type="Proteomes" id="UP000325316">
    <property type="component" value="Segment"/>
</dbReference>
<organism evidence="1 2">
    <name type="scientific">Klebsiella phage vB_KaeM_KaAlpha</name>
    <dbReference type="NCBI Taxonomy" id="2591367"/>
    <lineage>
        <taxon>Viruses</taxon>
        <taxon>Duplodnaviria</taxon>
        <taxon>Heunggongvirae</taxon>
        <taxon>Uroviricota</taxon>
        <taxon>Caudoviricetes</taxon>
        <taxon>Pantevenvirales</taxon>
        <taxon>Straboviridae</taxon>
        <taxon>Tevenvirinae</taxon>
        <taxon>Karamvirus</taxon>
        <taxon>Karamvirus pg7</taxon>
    </lineage>
</organism>
<dbReference type="EMBL" id="MN013084">
    <property type="protein sequence ID" value="QEG13047.1"/>
    <property type="molecule type" value="Genomic_DNA"/>
</dbReference>
<accession>A0A5B9NFQ5</accession>
<sequence length="35" mass="4033">MKGPSGPLLFTLSTKYDKIALQRGEQYEIRFNCRA</sequence>
<proteinExistence type="predicted"/>
<reference evidence="1 2" key="1">
    <citation type="submission" date="2019-04" db="EMBL/GenBank/DDBJ databases">
        <authorList>
            <person name="Anderson K.J."/>
            <person name="Thurgood T.L."/>
            <person name="Sharma R."/>
            <person name="Arens D.K."/>
            <person name="Kruger J.L."/>
            <person name="Thompson D.W."/>
            <person name="Casjens S."/>
            <person name="Grose J.H."/>
        </authorList>
    </citation>
    <scope>NUCLEOTIDE SEQUENCE [LARGE SCALE GENOMIC DNA]</scope>
</reference>
<evidence type="ECO:0000313" key="1">
    <source>
        <dbReference type="EMBL" id="QEG13047.1"/>
    </source>
</evidence>
<protein>
    <submittedName>
        <fullName evidence="1">Uncharacterized protein</fullName>
    </submittedName>
</protein>
<evidence type="ECO:0000313" key="2">
    <source>
        <dbReference type="Proteomes" id="UP000325316"/>
    </source>
</evidence>